<dbReference type="InterPro" id="IPR050765">
    <property type="entry name" value="Riboflavin_Biosynth_HTPR"/>
</dbReference>
<dbReference type="GO" id="GO:0008703">
    <property type="term" value="F:5-amino-6-(5-phosphoribosylamino)uracil reductase activity"/>
    <property type="evidence" value="ECO:0007669"/>
    <property type="project" value="UniProtKB-EC"/>
</dbReference>
<dbReference type="PROSITE" id="PS51747">
    <property type="entry name" value="CYT_DCMP_DEAMINASES_2"/>
    <property type="match status" value="1"/>
</dbReference>
<feature type="binding site" evidence="16">
    <location>
        <position position="54"/>
    </location>
    <ligand>
        <name>Zn(2+)</name>
        <dbReference type="ChEBI" id="CHEBI:29105"/>
        <note>catalytic</note>
    </ligand>
</feature>
<dbReference type="InterPro" id="IPR024072">
    <property type="entry name" value="DHFR-like_dom_sf"/>
</dbReference>
<keyword evidence="8 13" id="KW-0378">Hydrolase</keyword>
<keyword evidence="19" id="KW-1185">Reference proteome</keyword>
<evidence type="ECO:0000256" key="2">
    <source>
        <dbReference type="ARBA" id="ARBA00004882"/>
    </source>
</evidence>
<evidence type="ECO:0000256" key="12">
    <source>
        <dbReference type="ARBA" id="ARBA00023268"/>
    </source>
</evidence>
<feature type="binding site" evidence="15">
    <location>
        <position position="308"/>
    </location>
    <ligand>
        <name>substrate</name>
    </ligand>
</feature>
<comment type="similarity">
    <text evidence="4 13">In the N-terminal section; belongs to the cytidine and deoxycytidylate deaminase family.</text>
</comment>
<feature type="binding site" evidence="15">
    <location>
        <position position="205"/>
    </location>
    <ligand>
        <name>NADP(+)</name>
        <dbReference type="ChEBI" id="CHEBI:58349"/>
    </ligand>
</feature>
<feature type="binding site" evidence="16">
    <location>
        <position position="80"/>
    </location>
    <ligand>
        <name>Zn(2+)</name>
        <dbReference type="ChEBI" id="CHEBI:29105"/>
        <note>catalytic</note>
    </ligand>
</feature>
<gene>
    <name evidence="18" type="ORF">C8D91_2557</name>
</gene>
<evidence type="ECO:0000256" key="10">
    <source>
        <dbReference type="ARBA" id="ARBA00022857"/>
    </source>
</evidence>
<dbReference type="PIRSF" id="PIRSF006769">
    <property type="entry name" value="RibD"/>
    <property type="match status" value="1"/>
</dbReference>
<evidence type="ECO:0000256" key="6">
    <source>
        <dbReference type="ARBA" id="ARBA00022619"/>
    </source>
</evidence>
<evidence type="ECO:0000256" key="13">
    <source>
        <dbReference type="PIRNR" id="PIRNR006769"/>
    </source>
</evidence>
<dbReference type="Gene3D" id="3.40.140.10">
    <property type="entry name" value="Cytidine Deaminase, domain 2"/>
    <property type="match status" value="1"/>
</dbReference>
<sequence length="376" mass="41338">MKHKSTHKKYMKKALKLAAKGVFTTGANPRVGCVIVKNDQIIAQGYHKRVGGKHAEVNALSRIKGNDAEGSTVYVTLEPCSHYGKNPPCAEALVKAKVKTVVVCNDDPNPLVAGKGYHLLKQAGIKVITGVLSKQGIDLNRGFFHRMKTDLPWVRCKMAQSLDGRTAMSSGESYWITGDKSRADVQFWRGRSGAIITGIDTVLLDDCRMSVRPESFSKSNRKIPHDFDKKQPLKVIVDSHLRIPLNAKILHKPNQVLMVSTVDNNDKAKKLKSLGVQIKVMKGKSGSVDLAQLIAYLGKQQINQVLVESGATLAGGLLNEGLIDELLVYTAPVIMGSSARPLLKINIEEMSQRLHIKPISLKTIGKDWRLRALIIK</sequence>
<dbReference type="Proteomes" id="UP000295724">
    <property type="component" value="Unassembled WGS sequence"/>
</dbReference>
<feature type="binding site" evidence="15">
    <location>
        <begin position="310"/>
        <end position="316"/>
    </location>
    <ligand>
        <name>NADP(+)</name>
        <dbReference type="ChEBI" id="CHEBI:58349"/>
    </ligand>
</feature>
<comment type="similarity">
    <text evidence="5 13">In the C-terminal section; belongs to the HTP reductase family.</text>
</comment>
<evidence type="ECO:0000256" key="7">
    <source>
        <dbReference type="ARBA" id="ARBA00022723"/>
    </source>
</evidence>
<evidence type="ECO:0000256" key="4">
    <source>
        <dbReference type="ARBA" id="ARBA00005259"/>
    </source>
</evidence>
<keyword evidence="12" id="KW-0511">Multifunctional enzyme</keyword>
<dbReference type="GO" id="GO:0008835">
    <property type="term" value="F:diaminohydroxyphosphoribosylaminopyrimidine deaminase activity"/>
    <property type="evidence" value="ECO:0007669"/>
    <property type="project" value="UniProtKB-EC"/>
</dbReference>
<keyword evidence="9 13" id="KW-0862">Zinc</keyword>
<evidence type="ECO:0000256" key="3">
    <source>
        <dbReference type="ARBA" id="ARBA00004910"/>
    </source>
</evidence>
<dbReference type="InterPro" id="IPR016193">
    <property type="entry name" value="Cytidine_deaminase-like"/>
</dbReference>
<comment type="caution">
    <text evidence="18">The sequence shown here is derived from an EMBL/GenBank/DDBJ whole genome shotgun (WGS) entry which is preliminary data.</text>
</comment>
<feature type="binding site" evidence="15">
    <location>
        <position position="175"/>
    </location>
    <ligand>
        <name>NADP(+)</name>
        <dbReference type="ChEBI" id="CHEBI:58349"/>
    </ligand>
</feature>
<dbReference type="OrthoDB" id="9800865at2"/>
<evidence type="ECO:0000256" key="9">
    <source>
        <dbReference type="ARBA" id="ARBA00022833"/>
    </source>
</evidence>
<evidence type="ECO:0000313" key="18">
    <source>
        <dbReference type="EMBL" id="TDR17498.1"/>
    </source>
</evidence>
<feature type="active site" description="Proton donor" evidence="14">
    <location>
        <position position="56"/>
    </location>
</feature>
<dbReference type="InterPro" id="IPR004794">
    <property type="entry name" value="Eubact_RibD"/>
</dbReference>
<dbReference type="FunFam" id="3.40.140.10:FF:000025">
    <property type="entry name" value="Riboflavin biosynthesis protein RibD"/>
    <property type="match status" value="1"/>
</dbReference>
<protein>
    <recommendedName>
        <fullName evidence="13">Riboflavin biosynthesis protein RibD</fullName>
    </recommendedName>
    <domain>
        <recommendedName>
            <fullName evidence="13">Diaminohydroxyphosphoribosylaminopyrimidine deaminase</fullName>
            <shortName evidence="13">DRAP deaminase</shortName>
            <ecNumber evidence="13">3.5.4.26</ecNumber>
        </recommendedName>
        <alternativeName>
            <fullName evidence="13">Riboflavin-specific deaminase</fullName>
        </alternativeName>
    </domain>
    <domain>
        <recommendedName>
            <fullName evidence="13">5-amino-6-(5-phosphoribosylamino)uracil reductase</fullName>
            <ecNumber evidence="13">1.1.1.193</ecNumber>
        </recommendedName>
        <alternativeName>
            <fullName evidence="13">HTP reductase</fullName>
        </alternativeName>
    </domain>
</protein>
<feature type="domain" description="CMP/dCMP-type deaminase" evidence="17">
    <location>
        <begin position="5"/>
        <end position="127"/>
    </location>
</feature>
<reference evidence="18 19" key="1">
    <citation type="submission" date="2019-03" db="EMBL/GenBank/DDBJ databases">
        <title>Genomic Encyclopedia of Type Strains, Phase IV (KMG-IV): sequencing the most valuable type-strain genomes for metagenomic binning, comparative biology and taxonomic classification.</title>
        <authorList>
            <person name="Goeker M."/>
        </authorList>
    </citation>
    <scope>NUCLEOTIDE SEQUENCE [LARGE SCALE GENOMIC DNA]</scope>
    <source>
        <strain evidence="18 19">DSM 25488</strain>
    </source>
</reference>
<evidence type="ECO:0000259" key="17">
    <source>
        <dbReference type="PROSITE" id="PS51747"/>
    </source>
</evidence>
<dbReference type="RefSeq" id="WP_099018864.1">
    <property type="nucleotide sequence ID" value="NZ_NIHB01000002.1"/>
</dbReference>
<dbReference type="Pfam" id="PF00383">
    <property type="entry name" value="dCMP_cyt_deam_1"/>
    <property type="match status" value="1"/>
</dbReference>
<organism evidence="18 19">
    <name type="scientific">Marinicella litoralis</name>
    <dbReference type="NCBI Taxonomy" id="644220"/>
    <lineage>
        <taxon>Bacteria</taxon>
        <taxon>Pseudomonadati</taxon>
        <taxon>Pseudomonadota</taxon>
        <taxon>Gammaproteobacteria</taxon>
        <taxon>Lysobacterales</taxon>
        <taxon>Marinicellaceae</taxon>
        <taxon>Marinicella</taxon>
    </lineage>
</organism>
<dbReference type="InterPro" id="IPR016192">
    <property type="entry name" value="APOBEC/CMP_deaminase_Zn-bd"/>
</dbReference>
<evidence type="ECO:0000256" key="16">
    <source>
        <dbReference type="PIRSR" id="PIRSR006769-3"/>
    </source>
</evidence>
<keyword evidence="6 13" id="KW-0686">Riboflavin biosynthesis</keyword>
<dbReference type="NCBIfam" id="TIGR00326">
    <property type="entry name" value="eubact_ribD"/>
    <property type="match status" value="1"/>
</dbReference>
<evidence type="ECO:0000256" key="14">
    <source>
        <dbReference type="PIRSR" id="PIRSR006769-1"/>
    </source>
</evidence>
<dbReference type="GO" id="GO:0008270">
    <property type="term" value="F:zinc ion binding"/>
    <property type="evidence" value="ECO:0007669"/>
    <property type="project" value="InterPro"/>
</dbReference>
<feature type="binding site" evidence="16">
    <location>
        <position position="89"/>
    </location>
    <ligand>
        <name>Zn(2+)</name>
        <dbReference type="ChEBI" id="CHEBI:29105"/>
        <note>catalytic</note>
    </ligand>
</feature>
<comment type="catalytic activity">
    <reaction evidence="13">
        <text>5-amino-6-(5-phospho-D-ribitylamino)uracil + NADP(+) = 5-amino-6-(5-phospho-D-ribosylamino)uracil + NADPH + H(+)</text>
        <dbReference type="Rhea" id="RHEA:17845"/>
        <dbReference type="ChEBI" id="CHEBI:15378"/>
        <dbReference type="ChEBI" id="CHEBI:57783"/>
        <dbReference type="ChEBI" id="CHEBI:58349"/>
        <dbReference type="ChEBI" id="CHEBI:58421"/>
        <dbReference type="ChEBI" id="CHEBI:58453"/>
        <dbReference type="EC" id="1.1.1.193"/>
    </reaction>
</comment>
<dbReference type="GO" id="GO:0009231">
    <property type="term" value="P:riboflavin biosynthetic process"/>
    <property type="evidence" value="ECO:0007669"/>
    <property type="project" value="UniProtKB-UniPathway"/>
</dbReference>
<dbReference type="GO" id="GO:0050661">
    <property type="term" value="F:NADP binding"/>
    <property type="evidence" value="ECO:0007669"/>
    <property type="project" value="InterPro"/>
</dbReference>
<comment type="function">
    <text evidence="1 13">Converts 2,5-diamino-6-(ribosylamino)-4(3h)-pyrimidinone 5'-phosphate into 5-amino-6-(ribosylamino)-2,4(1h,3h)-pyrimidinedione 5'-phosphate.</text>
</comment>
<evidence type="ECO:0000256" key="5">
    <source>
        <dbReference type="ARBA" id="ARBA00007417"/>
    </source>
</evidence>
<dbReference type="EC" id="3.5.4.26" evidence="13"/>
<accession>A0A4R6XN07</accession>
<dbReference type="PROSITE" id="PS00903">
    <property type="entry name" value="CYT_DCMP_DEAMINASES_1"/>
    <property type="match status" value="1"/>
</dbReference>
<dbReference type="NCBIfam" id="TIGR00227">
    <property type="entry name" value="ribD_Cterm"/>
    <property type="match status" value="1"/>
</dbReference>
<evidence type="ECO:0000256" key="11">
    <source>
        <dbReference type="ARBA" id="ARBA00023002"/>
    </source>
</evidence>
<dbReference type="SUPFAM" id="SSF53597">
    <property type="entry name" value="Dihydrofolate reductase-like"/>
    <property type="match status" value="1"/>
</dbReference>
<feature type="binding site" evidence="15">
    <location>
        <position position="159"/>
    </location>
    <ligand>
        <name>NADP(+)</name>
        <dbReference type="ChEBI" id="CHEBI:58349"/>
    </ligand>
</feature>
<keyword evidence="7 13" id="KW-0479">Metal-binding</keyword>
<dbReference type="EMBL" id="SNZB01000006">
    <property type="protein sequence ID" value="TDR17498.1"/>
    <property type="molecule type" value="Genomic_DNA"/>
</dbReference>
<dbReference type="UniPathway" id="UPA00275">
    <property type="reaction ID" value="UER00401"/>
</dbReference>
<feature type="binding site" evidence="15">
    <location>
        <position position="201"/>
    </location>
    <ligand>
        <name>NADP(+)</name>
        <dbReference type="ChEBI" id="CHEBI:58349"/>
    </ligand>
</feature>
<keyword evidence="10 13" id="KW-0521">NADP</keyword>
<feature type="binding site" evidence="15">
    <location>
        <position position="212"/>
    </location>
    <ligand>
        <name>substrate</name>
    </ligand>
</feature>
<comment type="cofactor">
    <cofactor evidence="13 16">
        <name>Zn(2+)</name>
        <dbReference type="ChEBI" id="CHEBI:29105"/>
    </cofactor>
    <text evidence="13 16">Binds 1 zinc ion.</text>
</comment>
<dbReference type="Pfam" id="PF01872">
    <property type="entry name" value="RibD_C"/>
    <property type="match status" value="1"/>
</dbReference>
<proteinExistence type="inferred from homology"/>
<evidence type="ECO:0000256" key="15">
    <source>
        <dbReference type="PIRSR" id="PIRSR006769-2"/>
    </source>
</evidence>
<feature type="binding site" evidence="15">
    <location>
        <position position="239"/>
    </location>
    <ligand>
        <name>NADP(+)</name>
        <dbReference type="ChEBI" id="CHEBI:58349"/>
    </ligand>
</feature>
<dbReference type="CDD" id="cd01284">
    <property type="entry name" value="Riboflavin_deaminase-reductase"/>
    <property type="match status" value="1"/>
</dbReference>
<comment type="pathway">
    <text evidence="3 13">Cofactor biosynthesis; riboflavin biosynthesis; 5-amino-6-(D-ribitylamino)uracil from GTP: step 3/4.</text>
</comment>
<dbReference type="SUPFAM" id="SSF53927">
    <property type="entry name" value="Cytidine deaminase-like"/>
    <property type="match status" value="1"/>
</dbReference>
<dbReference type="Gene3D" id="3.40.430.10">
    <property type="entry name" value="Dihydrofolate Reductase, subunit A"/>
    <property type="match status" value="1"/>
</dbReference>
<dbReference type="InterPro" id="IPR002734">
    <property type="entry name" value="RibDG_C"/>
</dbReference>
<comment type="pathway">
    <text evidence="2 13">Cofactor biosynthesis; riboflavin biosynthesis; 5-amino-6-(D-ribitylamino)uracil from GTP: step 2/4.</text>
</comment>
<evidence type="ECO:0000313" key="19">
    <source>
        <dbReference type="Proteomes" id="UP000295724"/>
    </source>
</evidence>
<dbReference type="InterPro" id="IPR002125">
    <property type="entry name" value="CMP_dCMP_dom"/>
</dbReference>
<comment type="catalytic activity">
    <reaction evidence="13">
        <text>2,5-diamino-6-hydroxy-4-(5-phosphoribosylamino)-pyrimidine + H2O + H(+) = 5-amino-6-(5-phospho-D-ribosylamino)uracil + NH4(+)</text>
        <dbReference type="Rhea" id="RHEA:21868"/>
        <dbReference type="ChEBI" id="CHEBI:15377"/>
        <dbReference type="ChEBI" id="CHEBI:15378"/>
        <dbReference type="ChEBI" id="CHEBI:28938"/>
        <dbReference type="ChEBI" id="CHEBI:58453"/>
        <dbReference type="ChEBI" id="CHEBI:58614"/>
        <dbReference type="EC" id="3.5.4.26"/>
    </reaction>
</comment>
<feature type="binding site" evidence="15">
    <location>
        <position position="173"/>
    </location>
    <ligand>
        <name>substrate</name>
    </ligand>
</feature>
<name>A0A4R6XN07_9GAMM</name>
<dbReference type="PANTHER" id="PTHR38011">
    <property type="entry name" value="DIHYDROFOLATE REDUCTASE FAMILY PROTEIN (AFU_ORTHOLOGUE AFUA_8G06820)"/>
    <property type="match status" value="1"/>
</dbReference>
<keyword evidence="11 13" id="KW-0560">Oxidoreductase</keyword>
<evidence type="ECO:0000256" key="1">
    <source>
        <dbReference type="ARBA" id="ARBA00002151"/>
    </source>
</evidence>
<feature type="binding site" evidence="15">
    <location>
        <position position="189"/>
    </location>
    <ligand>
        <name>substrate</name>
    </ligand>
</feature>
<dbReference type="EC" id="1.1.1.193" evidence="13"/>
<evidence type="ECO:0000256" key="8">
    <source>
        <dbReference type="ARBA" id="ARBA00022801"/>
    </source>
</evidence>
<dbReference type="PANTHER" id="PTHR38011:SF7">
    <property type="entry name" value="2,5-DIAMINO-6-RIBOSYLAMINO-4(3H)-PYRIMIDINONE 5'-PHOSPHATE REDUCTASE"/>
    <property type="match status" value="1"/>
</dbReference>
<dbReference type="AlphaFoldDB" id="A0A4R6XN07"/>
<dbReference type="InterPro" id="IPR011549">
    <property type="entry name" value="RibD_C"/>
</dbReference>